<feature type="compositionally biased region" description="Polar residues" evidence="5">
    <location>
        <begin position="660"/>
        <end position="671"/>
    </location>
</feature>
<feature type="compositionally biased region" description="Basic residues" evidence="5">
    <location>
        <begin position="558"/>
        <end position="591"/>
    </location>
</feature>
<feature type="compositionally biased region" description="Basic residues" evidence="5">
    <location>
        <begin position="763"/>
        <end position="788"/>
    </location>
</feature>
<evidence type="ECO:0000256" key="1">
    <source>
        <dbReference type="ARBA" id="ARBA00000971"/>
    </source>
</evidence>
<protein>
    <recommendedName>
        <fullName evidence="2">peptidylprolyl isomerase</fullName>
        <ecNumber evidence="2">5.2.1.8</ecNumber>
    </recommendedName>
</protein>
<dbReference type="PROSITE" id="PS00170">
    <property type="entry name" value="CSA_PPIASE_1"/>
    <property type="match status" value="1"/>
</dbReference>
<feature type="compositionally biased region" description="Basic and acidic residues" evidence="5">
    <location>
        <begin position="294"/>
        <end position="308"/>
    </location>
</feature>
<feature type="domain" description="PPIase cyclophilin-type" evidence="6">
    <location>
        <begin position="10"/>
        <end position="175"/>
    </location>
</feature>
<feature type="compositionally biased region" description="Polar residues" evidence="5">
    <location>
        <begin position="1155"/>
        <end position="1180"/>
    </location>
</feature>
<feature type="region of interest" description="Disordered" evidence="5">
    <location>
        <begin position="193"/>
        <end position="594"/>
    </location>
</feature>
<dbReference type="InterPro" id="IPR002130">
    <property type="entry name" value="Cyclophilin-type_PPIase_dom"/>
</dbReference>
<feature type="compositionally biased region" description="Polar residues" evidence="5">
    <location>
        <begin position="791"/>
        <end position="803"/>
    </location>
</feature>
<dbReference type="OrthoDB" id="9909290at2759"/>
<dbReference type="PANTHER" id="PTHR11071">
    <property type="entry name" value="PEPTIDYL-PROLYL CIS-TRANS ISOMERASE"/>
    <property type="match status" value="1"/>
</dbReference>
<evidence type="ECO:0000259" key="6">
    <source>
        <dbReference type="PROSITE" id="PS50072"/>
    </source>
</evidence>
<keyword evidence="4" id="KW-0413">Isomerase</keyword>
<dbReference type="CTD" id="4820"/>
<feature type="compositionally biased region" description="Acidic residues" evidence="5">
    <location>
        <begin position="926"/>
        <end position="938"/>
    </location>
</feature>
<keyword evidence="3" id="KW-0697">Rotamase</keyword>
<feature type="compositionally biased region" description="Basic residues" evidence="5">
    <location>
        <begin position="1394"/>
        <end position="1405"/>
    </location>
</feature>
<feature type="compositionally biased region" description="Polar residues" evidence="5">
    <location>
        <begin position="1292"/>
        <end position="1308"/>
    </location>
</feature>
<dbReference type="GeneID" id="115808269"/>
<dbReference type="SUPFAM" id="SSF50891">
    <property type="entry name" value="Cyclophilin-like"/>
    <property type="match status" value="1"/>
</dbReference>
<feature type="compositionally biased region" description="Basic and acidic residues" evidence="5">
    <location>
        <begin position="966"/>
        <end position="976"/>
    </location>
</feature>
<feature type="compositionally biased region" description="Basic and acidic residues" evidence="5">
    <location>
        <begin position="348"/>
        <end position="371"/>
    </location>
</feature>
<feature type="compositionally biased region" description="Basic and acidic residues" evidence="5">
    <location>
        <begin position="1068"/>
        <end position="1077"/>
    </location>
</feature>
<evidence type="ECO:0000256" key="2">
    <source>
        <dbReference type="ARBA" id="ARBA00013194"/>
    </source>
</evidence>
<dbReference type="InParanoid" id="A0A6J2V0U8"/>
<feature type="region of interest" description="Disordered" evidence="5">
    <location>
        <begin position="1254"/>
        <end position="1466"/>
    </location>
</feature>
<dbReference type="GO" id="GO:0003755">
    <property type="term" value="F:peptidyl-prolyl cis-trans isomerase activity"/>
    <property type="evidence" value="ECO:0007669"/>
    <property type="project" value="UniProtKB-KW"/>
</dbReference>
<feature type="compositionally biased region" description="Basic and acidic residues" evidence="5">
    <location>
        <begin position="1432"/>
        <end position="1443"/>
    </location>
</feature>
<feature type="compositionally biased region" description="Basic residues" evidence="5">
    <location>
        <begin position="1453"/>
        <end position="1466"/>
    </location>
</feature>
<feature type="compositionally biased region" description="Basic residues" evidence="5">
    <location>
        <begin position="1319"/>
        <end position="1351"/>
    </location>
</feature>
<dbReference type="GO" id="GO:0005739">
    <property type="term" value="C:mitochondrion"/>
    <property type="evidence" value="ECO:0007669"/>
    <property type="project" value="TreeGrafter"/>
</dbReference>
<dbReference type="InterPro" id="IPR020892">
    <property type="entry name" value="Cyclophilin-type_PPIase_CS"/>
</dbReference>
<feature type="compositionally biased region" description="Basic residues" evidence="5">
    <location>
        <begin position="420"/>
        <end position="453"/>
    </location>
</feature>
<dbReference type="PRINTS" id="PR00153">
    <property type="entry name" value="CSAPPISMRASE"/>
</dbReference>
<feature type="compositionally biased region" description="Basic and acidic residues" evidence="5">
    <location>
        <begin position="874"/>
        <end position="890"/>
    </location>
</feature>
<feature type="compositionally biased region" description="Basic residues" evidence="5">
    <location>
        <begin position="328"/>
        <end position="347"/>
    </location>
</feature>
<comment type="catalytic activity">
    <reaction evidence="1">
        <text>[protein]-peptidylproline (omega=180) = [protein]-peptidylproline (omega=0)</text>
        <dbReference type="Rhea" id="RHEA:16237"/>
        <dbReference type="Rhea" id="RHEA-COMP:10747"/>
        <dbReference type="Rhea" id="RHEA-COMP:10748"/>
        <dbReference type="ChEBI" id="CHEBI:83833"/>
        <dbReference type="ChEBI" id="CHEBI:83834"/>
        <dbReference type="EC" id="5.2.1.8"/>
    </reaction>
</comment>
<name>A0A6J2V0U8_CHACN</name>
<accession>A0A6J2V0U8</accession>
<feature type="compositionally biased region" description="Low complexity" evidence="5">
    <location>
        <begin position="1378"/>
        <end position="1393"/>
    </location>
</feature>
<feature type="compositionally biased region" description="Low complexity" evidence="5">
    <location>
        <begin position="540"/>
        <end position="557"/>
    </location>
</feature>
<dbReference type="Gene3D" id="2.40.100.10">
    <property type="entry name" value="Cyclophilin-like"/>
    <property type="match status" value="1"/>
</dbReference>
<dbReference type="InterPro" id="IPR029000">
    <property type="entry name" value="Cyclophilin-like_dom_sf"/>
</dbReference>
<feature type="compositionally biased region" description="Basic residues" evidence="5">
    <location>
        <begin position="1362"/>
        <end position="1377"/>
    </location>
</feature>
<dbReference type="GO" id="GO:0016018">
    <property type="term" value="F:cyclosporin A binding"/>
    <property type="evidence" value="ECO:0007669"/>
    <property type="project" value="TreeGrafter"/>
</dbReference>
<feature type="compositionally biased region" description="Low complexity" evidence="5">
    <location>
        <begin position="454"/>
        <end position="468"/>
    </location>
</feature>
<dbReference type="EC" id="5.2.1.8" evidence="2"/>
<sequence>MRVKDGPQCYFDVEINREPVGRIVFQLFSDVCPKTSRNFLCLCTGEKGTGKTTGKKLCYKGSTFHRVVKNFMIQGGDFTEGNGRGGESIYGGYFEDENFTLKHDRAFLLSMANRGKDTNGSQFFITTKAAPHLDGVHVVFGLVISGFEVIKKIESLKTDTASRPYADVRVIDCGQLITKSANDVLEGKRKRAFHSADSSLSSSESSSPRSSSLESEGEPDEKYRHQKRRRAIKSKRSKRRRREIRRKGGDGNKLVPSGRRGLVEEEGGEKEQNVRREKPVVRPEEIPPVPENRFLLRRDMPAEEEKPETAVQEKPAPPSDLKPAVTKSGRKIKGRGTMRYHTPPRSKSHSESEEERGSSETPPHWKEEMQRTKTYQPPSVERWSKGEKWDDRSDSSWSRPRSRSRSREHSIDGGSIHSSQHYRRRKEKKKSKRKKKAKKRKHSKKHKAARNKPRASSLSEGEMSSSSSRRSKLSSHSERRSRSYSRSSSASRRSYRTGKSGSNRRRHSSRSSRYSRSYSRSRSRSYSRSHSRSERRFRSSSRSSSRSRSERSSSQSRSRSRSKYRTRSVSRSRYRSRSRGRNVSRSPRKIKLAREAVPKVEIQAPVTVKSVETKPLPTAPPENVPVLPLSDSPPPSRWKPGLKPWKPSYIRIQEIKAKTAPNSLTEMSQTPEVAAERQSVQGQLESTTSQRSQNSSQQYSVNSRKPERLSRSSSSRTWSYSRSQSRSSRSRSHSRDRSLSPGQYDSRSASFSRSDSDDSYKKTNSRRRSTDKRGRRRHGSLKKSRKGAKNLTRSSAQKYTSPSHSEDESDVSPGLIQHNGTKEQKSNAVVESKYGRVLAAHPKGPGLMKTSLAEGLQSRSEWENDGDNLSKATSIKDKLHIPLPENEKHSGNAKLASSGCWDSESDSEKPEPKRSAVETKYTSEKEEGEASSESDSDETFLPLRAPAASGPATSEMPMPKSGLALNEEHSDKGSEGKRHKSKKTKRKHKHKRSSARSESRRSKNKTKKSKKKQQKLKETFHWQPPLEFGDEGEEDYSLGQAKNEGPKQRGDIKDGPVKELQPLPPRAGNKDQVEKGHTVTLGDPAAGEAPCCTEVNSTVTKRQRSKLNTVTERSPTQNKQPEVNASEVTVNAPRIPTQLSQQDNSAETGVPVHNISKTSVQKSAPPTADETQSSSQNSEPLKNVAKDGDTLLPPHLQKGPSAVIAAATAVLTRAVKTEEMGQDKVTNQVADNKWKPLKGMTALQAVNATPLVTKNIRPQDPVQSKAQGLRIEIKSKSRVRPGSLFDEVRKTVQLNQRPRNQDGSSDEGSPTAAGERAGSHGRARSKTRSVSSHRSRSRGRSRSYTRSRSRSRSSSYSSRSYSRSRSRRWYSRGRSRSRSSTYRSYHSRTYSSHSRSRSYSRRRRSRSDSYDSYSSRSRSRSQSRRRRRRSRRSESYRSSDRHSRSYRSYSRSSSRHRSHSRSSRYS</sequence>
<feature type="compositionally biased region" description="Basic residues" evidence="5">
    <location>
        <begin position="519"/>
        <end position="530"/>
    </location>
</feature>
<feature type="compositionally biased region" description="Basic residues" evidence="5">
    <location>
        <begin position="977"/>
        <end position="994"/>
    </location>
</feature>
<dbReference type="Proteomes" id="UP000504632">
    <property type="component" value="Chromosome 3"/>
</dbReference>
<feature type="compositionally biased region" description="Low complexity" evidence="5">
    <location>
        <begin position="1352"/>
        <end position="1361"/>
    </location>
</feature>
<feature type="compositionally biased region" description="Polar residues" evidence="5">
    <location>
        <begin position="1094"/>
        <end position="1129"/>
    </location>
</feature>
<reference evidence="8" key="1">
    <citation type="submission" date="2025-08" db="UniProtKB">
        <authorList>
            <consortium name="RefSeq"/>
        </authorList>
    </citation>
    <scope>IDENTIFICATION</scope>
</reference>
<evidence type="ECO:0000256" key="5">
    <source>
        <dbReference type="SAM" id="MobiDB-lite"/>
    </source>
</evidence>
<dbReference type="Pfam" id="PF00160">
    <property type="entry name" value="Pro_isomerase"/>
    <property type="match status" value="1"/>
</dbReference>
<evidence type="ECO:0000313" key="8">
    <source>
        <dbReference type="RefSeq" id="XP_030625448.1"/>
    </source>
</evidence>
<feature type="compositionally biased region" description="Basic and acidic residues" evidence="5">
    <location>
        <begin position="906"/>
        <end position="925"/>
    </location>
</feature>
<gene>
    <name evidence="8" type="primary">nktr</name>
</gene>
<keyword evidence="7" id="KW-1185">Reference proteome</keyword>
<dbReference type="PANTHER" id="PTHR11071:SF257">
    <property type="entry name" value="NK-TUMOR RECOGNITION PROTEIN"/>
    <property type="match status" value="1"/>
</dbReference>
<feature type="compositionally biased region" description="Basic residues" evidence="5">
    <location>
        <begin position="224"/>
        <end position="245"/>
    </location>
</feature>
<feature type="compositionally biased region" description="Basic residues" evidence="5">
    <location>
        <begin position="1417"/>
        <end position="1431"/>
    </location>
</feature>
<dbReference type="FunCoup" id="A0A6J2V0U8">
    <property type="interactions" value="1052"/>
</dbReference>
<dbReference type="PROSITE" id="PS50072">
    <property type="entry name" value="CSA_PPIASE_2"/>
    <property type="match status" value="1"/>
</dbReference>
<feature type="region of interest" description="Disordered" evidence="5">
    <location>
        <begin position="610"/>
        <end position="1197"/>
    </location>
</feature>
<organism evidence="7 8">
    <name type="scientific">Chanos chanos</name>
    <name type="common">Milkfish</name>
    <name type="synonym">Mugil chanos</name>
    <dbReference type="NCBI Taxonomy" id="29144"/>
    <lineage>
        <taxon>Eukaryota</taxon>
        <taxon>Metazoa</taxon>
        <taxon>Chordata</taxon>
        <taxon>Craniata</taxon>
        <taxon>Vertebrata</taxon>
        <taxon>Euteleostomi</taxon>
        <taxon>Actinopterygii</taxon>
        <taxon>Neopterygii</taxon>
        <taxon>Teleostei</taxon>
        <taxon>Ostariophysi</taxon>
        <taxon>Gonorynchiformes</taxon>
        <taxon>Chanidae</taxon>
        <taxon>Chanos</taxon>
    </lineage>
</organism>
<feature type="compositionally biased region" description="Low complexity" evidence="5">
    <location>
        <begin position="686"/>
        <end position="703"/>
    </location>
</feature>
<dbReference type="FunFam" id="2.40.100.10:FF:000005">
    <property type="entry name" value="Peptidyl-prolyl cis-trans isomerase G"/>
    <property type="match status" value="1"/>
</dbReference>
<evidence type="ECO:0000256" key="3">
    <source>
        <dbReference type="ARBA" id="ARBA00023110"/>
    </source>
</evidence>
<dbReference type="RefSeq" id="XP_030625448.1">
    <property type="nucleotide sequence ID" value="XM_030769588.1"/>
</dbReference>
<evidence type="ECO:0000256" key="4">
    <source>
        <dbReference type="ARBA" id="ARBA00023235"/>
    </source>
</evidence>
<evidence type="ECO:0000313" key="7">
    <source>
        <dbReference type="Proteomes" id="UP000504632"/>
    </source>
</evidence>
<proteinExistence type="predicted"/>
<feature type="compositionally biased region" description="Basic residues" evidence="5">
    <location>
        <begin position="1002"/>
        <end position="1014"/>
    </location>
</feature>
<feature type="compositionally biased region" description="Low complexity" evidence="5">
    <location>
        <begin position="198"/>
        <end position="214"/>
    </location>
</feature>
<dbReference type="GO" id="GO:0006457">
    <property type="term" value="P:protein folding"/>
    <property type="evidence" value="ECO:0007669"/>
    <property type="project" value="InterPro"/>
</dbReference>
<feature type="compositionally biased region" description="Polar residues" evidence="5">
    <location>
        <begin position="1137"/>
        <end position="1147"/>
    </location>
</feature>
<feature type="compositionally biased region" description="Low complexity" evidence="5">
    <location>
        <begin position="711"/>
        <end position="727"/>
    </location>
</feature>
<feature type="compositionally biased region" description="Basic and acidic residues" evidence="5">
    <location>
        <begin position="382"/>
        <end position="394"/>
    </location>
</feature>
<feature type="compositionally biased region" description="Basic and acidic residues" evidence="5">
    <location>
        <begin position="269"/>
        <end position="285"/>
    </location>
</feature>
<feature type="compositionally biased region" description="Basic and acidic residues" evidence="5">
    <location>
        <begin position="1044"/>
        <end position="1057"/>
    </location>
</feature>